<name>A0A4Y2QAA2_ARAVE</name>
<gene>
    <name evidence="2" type="ORF">AVEN_209382_1</name>
    <name evidence="1" type="ORF">AVEN_236489_1</name>
</gene>
<evidence type="ECO:0000313" key="3">
    <source>
        <dbReference type="Proteomes" id="UP000499080"/>
    </source>
</evidence>
<accession>A0A4Y2QAA2</accession>
<keyword evidence="3" id="KW-1185">Reference proteome</keyword>
<organism evidence="2 3">
    <name type="scientific">Araneus ventricosus</name>
    <name type="common">Orbweaver spider</name>
    <name type="synonym">Epeira ventricosa</name>
    <dbReference type="NCBI Taxonomy" id="182803"/>
    <lineage>
        <taxon>Eukaryota</taxon>
        <taxon>Metazoa</taxon>
        <taxon>Ecdysozoa</taxon>
        <taxon>Arthropoda</taxon>
        <taxon>Chelicerata</taxon>
        <taxon>Arachnida</taxon>
        <taxon>Araneae</taxon>
        <taxon>Araneomorphae</taxon>
        <taxon>Entelegynae</taxon>
        <taxon>Araneoidea</taxon>
        <taxon>Araneidae</taxon>
        <taxon>Araneus</taxon>
    </lineage>
</organism>
<evidence type="ECO:0000313" key="1">
    <source>
        <dbReference type="EMBL" id="GBN59515.1"/>
    </source>
</evidence>
<sequence>MSHCSHQWTEVRSGTLRDATLSISCSLKSQVPLPYDHQWTEVRSGTLRDATLSISCSVKSQVPLPYDHQWTEVRSGTLTQGCHPIYQLLRQKSSATAVRPLLIGTCLFTVRRYSVTSRIPTNWG</sequence>
<reference evidence="2 3" key="1">
    <citation type="journal article" date="2019" name="Sci. Rep.">
        <title>Orb-weaving spider Araneus ventricosus genome elucidates the spidroin gene catalogue.</title>
        <authorList>
            <person name="Kono N."/>
            <person name="Nakamura H."/>
            <person name="Ohtoshi R."/>
            <person name="Moran D.A.P."/>
            <person name="Shinohara A."/>
            <person name="Yoshida Y."/>
            <person name="Fujiwara M."/>
            <person name="Mori M."/>
            <person name="Tomita M."/>
            <person name="Arakawa K."/>
        </authorList>
    </citation>
    <scope>NUCLEOTIDE SEQUENCE [LARGE SCALE GENOMIC DNA]</scope>
</reference>
<dbReference type="EMBL" id="BGPR01013174">
    <property type="protein sequence ID" value="GBN59547.1"/>
    <property type="molecule type" value="Genomic_DNA"/>
</dbReference>
<proteinExistence type="predicted"/>
<dbReference type="EMBL" id="BGPR01013167">
    <property type="protein sequence ID" value="GBN59515.1"/>
    <property type="molecule type" value="Genomic_DNA"/>
</dbReference>
<evidence type="ECO:0000313" key="2">
    <source>
        <dbReference type="EMBL" id="GBN59547.1"/>
    </source>
</evidence>
<dbReference type="Proteomes" id="UP000499080">
    <property type="component" value="Unassembled WGS sequence"/>
</dbReference>
<protein>
    <submittedName>
        <fullName evidence="2">Uncharacterized protein</fullName>
    </submittedName>
</protein>
<comment type="caution">
    <text evidence="2">The sequence shown here is derived from an EMBL/GenBank/DDBJ whole genome shotgun (WGS) entry which is preliminary data.</text>
</comment>
<dbReference type="AlphaFoldDB" id="A0A4Y2QAA2"/>